<feature type="compositionally biased region" description="Polar residues" evidence="1">
    <location>
        <begin position="1"/>
        <end position="15"/>
    </location>
</feature>
<protein>
    <submittedName>
        <fullName evidence="2">Uncharacterized protein</fullName>
    </submittedName>
</protein>
<feature type="region of interest" description="Disordered" evidence="1">
    <location>
        <begin position="1"/>
        <end position="37"/>
    </location>
</feature>
<dbReference type="Proteomes" id="UP001307889">
    <property type="component" value="Chromosome 7"/>
</dbReference>
<keyword evidence="3" id="KW-1185">Reference proteome</keyword>
<gene>
    <name evidence="2" type="ORF">NTJ_09667</name>
</gene>
<evidence type="ECO:0000256" key="1">
    <source>
        <dbReference type="SAM" id="MobiDB-lite"/>
    </source>
</evidence>
<proteinExistence type="predicted"/>
<evidence type="ECO:0000313" key="2">
    <source>
        <dbReference type="EMBL" id="BES96854.1"/>
    </source>
</evidence>
<evidence type="ECO:0000313" key="3">
    <source>
        <dbReference type="Proteomes" id="UP001307889"/>
    </source>
</evidence>
<name>A0ABN7AZV3_9HEMI</name>
<reference evidence="2 3" key="1">
    <citation type="submission" date="2023-09" db="EMBL/GenBank/DDBJ databases">
        <title>Nesidiocoris tenuis whole genome shotgun sequence.</title>
        <authorList>
            <person name="Shibata T."/>
            <person name="Shimoda M."/>
            <person name="Kobayashi T."/>
            <person name="Uehara T."/>
        </authorList>
    </citation>
    <scope>NUCLEOTIDE SEQUENCE [LARGE SCALE GENOMIC DNA]</scope>
    <source>
        <strain evidence="2 3">Japan</strain>
    </source>
</reference>
<accession>A0ABN7AZV3</accession>
<dbReference type="EMBL" id="AP028915">
    <property type="protein sequence ID" value="BES96854.1"/>
    <property type="molecule type" value="Genomic_DNA"/>
</dbReference>
<organism evidence="2 3">
    <name type="scientific">Nesidiocoris tenuis</name>
    <dbReference type="NCBI Taxonomy" id="355587"/>
    <lineage>
        <taxon>Eukaryota</taxon>
        <taxon>Metazoa</taxon>
        <taxon>Ecdysozoa</taxon>
        <taxon>Arthropoda</taxon>
        <taxon>Hexapoda</taxon>
        <taxon>Insecta</taxon>
        <taxon>Pterygota</taxon>
        <taxon>Neoptera</taxon>
        <taxon>Paraneoptera</taxon>
        <taxon>Hemiptera</taxon>
        <taxon>Heteroptera</taxon>
        <taxon>Panheteroptera</taxon>
        <taxon>Cimicomorpha</taxon>
        <taxon>Miridae</taxon>
        <taxon>Dicyphina</taxon>
        <taxon>Nesidiocoris</taxon>
    </lineage>
</organism>
<sequence>MVRQSTTISATSSRPNAGRDPHGGESDRKSSSNGCQHTTRFYWDTCSYMGLIRPWEDRFHQYIPSEIHAA</sequence>
<feature type="compositionally biased region" description="Basic and acidic residues" evidence="1">
    <location>
        <begin position="17"/>
        <end position="30"/>
    </location>
</feature>